<dbReference type="InParanoid" id="A0A0C2W2P0"/>
<proteinExistence type="predicted"/>
<reference evidence="1 2" key="1">
    <citation type="submission" date="2014-04" db="EMBL/GenBank/DDBJ databases">
        <title>Evolutionary Origins and Diversification of the Mycorrhizal Mutualists.</title>
        <authorList>
            <consortium name="DOE Joint Genome Institute"/>
            <consortium name="Mycorrhizal Genomics Consortium"/>
            <person name="Kohler A."/>
            <person name="Kuo A."/>
            <person name="Nagy L.G."/>
            <person name="Floudas D."/>
            <person name="Copeland A."/>
            <person name="Barry K.W."/>
            <person name="Cichocki N."/>
            <person name="Veneault-Fourrey C."/>
            <person name="LaButti K."/>
            <person name="Lindquist E.A."/>
            <person name="Lipzen A."/>
            <person name="Lundell T."/>
            <person name="Morin E."/>
            <person name="Murat C."/>
            <person name="Riley R."/>
            <person name="Ohm R."/>
            <person name="Sun H."/>
            <person name="Tunlid A."/>
            <person name="Henrissat B."/>
            <person name="Grigoriev I.V."/>
            <person name="Hibbett D.S."/>
            <person name="Martin F."/>
        </authorList>
    </citation>
    <scope>NUCLEOTIDE SEQUENCE [LARGE SCALE GENOMIC DNA]</scope>
    <source>
        <strain evidence="1 2">Koide BX008</strain>
    </source>
</reference>
<evidence type="ECO:0000313" key="1">
    <source>
        <dbReference type="EMBL" id="KIL55357.1"/>
    </source>
</evidence>
<dbReference type="AlphaFoldDB" id="A0A0C2W2P0"/>
<dbReference type="Proteomes" id="UP000054549">
    <property type="component" value="Unassembled WGS sequence"/>
</dbReference>
<gene>
    <name evidence="1" type="ORF">M378DRAFT_18025</name>
</gene>
<sequence length="56" mass="5542">MSAGQEIGITEQRQLCTVIAGSSGANSKSETVGDRGKAVGVAQNSAVLITAHAVTA</sequence>
<accession>A0A0C2W2P0</accession>
<name>A0A0C2W2P0_AMAMK</name>
<protein>
    <submittedName>
        <fullName evidence="1">Uncharacterized protein</fullName>
    </submittedName>
</protein>
<keyword evidence="2" id="KW-1185">Reference proteome</keyword>
<evidence type="ECO:0000313" key="2">
    <source>
        <dbReference type="Proteomes" id="UP000054549"/>
    </source>
</evidence>
<dbReference type="HOGENOM" id="CLU_3013707_0_0_1"/>
<dbReference type="EMBL" id="KN818527">
    <property type="protein sequence ID" value="KIL55357.1"/>
    <property type="molecule type" value="Genomic_DNA"/>
</dbReference>
<organism evidence="1 2">
    <name type="scientific">Amanita muscaria (strain Koide BX008)</name>
    <dbReference type="NCBI Taxonomy" id="946122"/>
    <lineage>
        <taxon>Eukaryota</taxon>
        <taxon>Fungi</taxon>
        <taxon>Dikarya</taxon>
        <taxon>Basidiomycota</taxon>
        <taxon>Agaricomycotina</taxon>
        <taxon>Agaricomycetes</taxon>
        <taxon>Agaricomycetidae</taxon>
        <taxon>Agaricales</taxon>
        <taxon>Pluteineae</taxon>
        <taxon>Amanitaceae</taxon>
        <taxon>Amanita</taxon>
    </lineage>
</organism>